<dbReference type="HOGENOM" id="CLU_612399_0_0_6"/>
<dbReference type="Proteomes" id="UP000011866">
    <property type="component" value="Chromosome"/>
</dbReference>
<accession>M5DN44</accession>
<evidence type="ECO:0000313" key="2">
    <source>
        <dbReference type="Proteomes" id="UP000011866"/>
    </source>
</evidence>
<dbReference type="RefSeq" id="WP_015485567.1">
    <property type="nucleotide sequence ID" value="NC_020888.1"/>
</dbReference>
<dbReference type="eggNOG" id="ENOG50344XG">
    <property type="taxonomic scope" value="Bacteria"/>
</dbReference>
<dbReference type="KEGG" id="tol:TOL_0384"/>
<dbReference type="GeneID" id="79175381"/>
<dbReference type="AlphaFoldDB" id="M5DN44"/>
<proteinExistence type="predicted"/>
<keyword evidence="2" id="KW-1185">Reference proteome</keyword>
<evidence type="ECO:0000313" key="1">
    <source>
        <dbReference type="EMBL" id="CCU70826.1"/>
    </source>
</evidence>
<gene>
    <name evidence="1" type="ORF">TOL_0384</name>
</gene>
<organism evidence="1 2">
    <name type="scientific">Thalassolituus oleivorans MIL-1</name>
    <dbReference type="NCBI Taxonomy" id="1298593"/>
    <lineage>
        <taxon>Bacteria</taxon>
        <taxon>Pseudomonadati</taxon>
        <taxon>Pseudomonadota</taxon>
        <taxon>Gammaproteobacteria</taxon>
        <taxon>Oceanospirillales</taxon>
        <taxon>Oceanospirillaceae</taxon>
        <taxon>Thalassolituus</taxon>
    </lineage>
</organism>
<sequence>MNNALKTNAPTIQHSLKGYRAFQPEGYRGAGRSIYVKETTLNKLLALQTMSKTPSSEAYYALELLRSIDSLRSQVVPINSFMQSAKNSPRCIVTSSFEIEYHTNPSYVDHYQTDVFITDVRIKAADQKKYERAALWHTLQNDRERWQINEEPTLTLSGSSKGKDKYEPIQVGINGYCGGEIQDAASILPSHIARGDQRITAQLQNNGYELFYVPHDSSAVKAGWTFVKSLANPMSDKRNQESARILSGYMHDAHQQGLYVEWTSHRGGSLILTEAMNLLAQRNINLQNKQWIYLSDHTSSQHAADKARRAVGMDTKDSNWHHTNKSMGVAQWAGGKSFGTSGLACSIESIAHNPTNLNNWYDATIGGAQQFAANHKLLLGSAGIIGAAATMGMTPALISMISSAGWLGAAGAVGTAGAAALGNIPKLNQNYGANPVKELIKKLPGQN</sequence>
<name>M5DN44_9GAMM</name>
<reference evidence="1 2" key="1">
    <citation type="journal article" date="2013" name="Genome Announc.">
        <title>Genome Sequence of Thalassolituus oleivorans MIL-1 (DSM 14913T).</title>
        <authorList>
            <person name="Golyshin P.N."/>
            <person name="Werner J."/>
            <person name="Chernikova T.N."/>
            <person name="Tran H."/>
            <person name="Ferrer M."/>
            <person name="Yakimov M.M."/>
            <person name="Teeling H."/>
            <person name="Golyshina O.V."/>
        </authorList>
    </citation>
    <scope>NUCLEOTIDE SEQUENCE [LARGE SCALE GENOMIC DNA]</scope>
    <source>
        <strain evidence="1 2">MIL-1</strain>
    </source>
</reference>
<dbReference type="EMBL" id="HF680312">
    <property type="protein sequence ID" value="CCU70826.1"/>
    <property type="molecule type" value="Genomic_DNA"/>
</dbReference>
<protein>
    <submittedName>
        <fullName evidence="1">Uncharacterized protein</fullName>
    </submittedName>
</protein>